<protein>
    <submittedName>
        <fullName evidence="2">Type II secretion system protein GspM</fullName>
    </submittedName>
</protein>
<dbReference type="Proteomes" id="UP001221546">
    <property type="component" value="Chromosome"/>
</dbReference>
<feature type="transmembrane region" description="Helical" evidence="1">
    <location>
        <begin position="12"/>
        <end position="33"/>
    </location>
</feature>
<dbReference type="NCBIfam" id="NF040576">
    <property type="entry name" value="T2SS_GspM_XpsM"/>
    <property type="match status" value="1"/>
</dbReference>
<dbReference type="RefSeq" id="WP_310885704.1">
    <property type="nucleotide sequence ID" value="NZ_CP121646.1"/>
</dbReference>
<evidence type="ECO:0000256" key="1">
    <source>
        <dbReference type="SAM" id="Phobius"/>
    </source>
</evidence>
<name>A0ABY8JM34_9BRAD</name>
<keyword evidence="1" id="KW-0472">Membrane</keyword>
<dbReference type="Pfam" id="PF10741">
    <property type="entry name" value="T2SSM_b"/>
    <property type="match status" value="1"/>
</dbReference>
<keyword evidence="1" id="KW-1133">Transmembrane helix</keyword>
<evidence type="ECO:0000313" key="2">
    <source>
        <dbReference type="EMBL" id="WFU66684.1"/>
    </source>
</evidence>
<dbReference type="EMBL" id="CP121646">
    <property type="protein sequence ID" value="WFU66684.1"/>
    <property type="molecule type" value="Genomic_DNA"/>
</dbReference>
<evidence type="ECO:0000313" key="3">
    <source>
        <dbReference type="Proteomes" id="UP001221546"/>
    </source>
</evidence>
<keyword evidence="3" id="KW-1185">Reference proteome</keyword>
<reference evidence="2 3" key="1">
    <citation type="submission" date="2023-04" db="EMBL/GenBank/DDBJ databases">
        <title>Australian commercial rhizobial inoculants.</title>
        <authorList>
            <person name="Kohlmeier M.G."/>
            <person name="O'Hara G.W."/>
            <person name="Colombi E."/>
            <person name="Ramsay J.P."/>
            <person name="Terpolilli J."/>
        </authorList>
    </citation>
    <scope>NUCLEOTIDE SEQUENCE [LARGE SCALE GENOMIC DNA]</scope>
    <source>
        <strain evidence="2 3">CB627</strain>
    </source>
</reference>
<accession>A0ABY8JM34</accession>
<organism evidence="2 3">
    <name type="scientific">Bradyrhizobium brasilense</name>
    <dbReference type="NCBI Taxonomy" id="1419277"/>
    <lineage>
        <taxon>Bacteria</taxon>
        <taxon>Pseudomonadati</taxon>
        <taxon>Pseudomonadota</taxon>
        <taxon>Alphaproteobacteria</taxon>
        <taxon>Hyphomicrobiales</taxon>
        <taxon>Nitrobacteraceae</taxon>
        <taxon>Bradyrhizobium</taxon>
    </lineage>
</organism>
<sequence length="191" mass="20054">MQLTKTTLNRLLFAAVNAAGVVLLYVVAVSPLASALSDQRARLDQLGLRQSHYEVLIDQQAHVESLLATLRAGRQAAAFLPGDSEAAASAQLQARLKQIAQQAGVHVQSVQGLDRRDVQDTRYLGAHLSIVGPIATIHAALDAIETGVPYLFVGSLTIRAPAIPAGVAPSQEADLDAQLDVYGATHVGPAP</sequence>
<gene>
    <name evidence="2" type="primary">gspM</name>
    <name evidence="2" type="ORF">QA636_14725</name>
</gene>
<keyword evidence="1" id="KW-0812">Transmembrane</keyword>
<proteinExistence type="predicted"/>
<dbReference type="InterPro" id="IPR034756">
    <property type="entry name" value="T2SSM_b"/>
</dbReference>